<keyword evidence="2" id="KW-1185">Reference proteome</keyword>
<evidence type="ECO:0000313" key="1">
    <source>
        <dbReference type="EMBL" id="AJT60768.1"/>
    </source>
</evidence>
<sequence length="76" mass="8355">MSKFKAGDLVSGTPEASEAYSITASGGIYEVKWVEDRRIGIKIIEDSPHAEVKGTDTIYGVYSEYFTNCSLSLENE</sequence>
<evidence type="ECO:0000313" key="2">
    <source>
        <dbReference type="Proteomes" id="UP000202282"/>
    </source>
</evidence>
<accession>A0A0R6CHM6</accession>
<protein>
    <submittedName>
        <fullName evidence="1">Uncharacterized protein</fullName>
    </submittedName>
</protein>
<dbReference type="KEGG" id="vg:26040390"/>
<proteinExistence type="predicted"/>
<dbReference type="EMBL" id="KP774835">
    <property type="protein sequence ID" value="AJT60768.1"/>
    <property type="molecule type" value="Genomic_DNA"/>
</dbReference>
<dbReference type="RefSeq" id="YP_009168447.1">
    <property type="nucleotide sequence ID" value="NC_027988.2"/>
</dbReference>
<organism evidence="1 2">
    <name type="scientific">Citrobacter phage CVT22</name>
    <dbReference type="NCBI Taxonomy" id="1622234"/>
    <lineage>
        <taxon>Viruses</taxon>
        <taxon>Duplodnaviria</taxon>
        <taxon>Heunggongvirae</taxon>
        <taxon>Uroviricota</taxon>
        <taxon>Caudoviricetes</taxon>
        <taxon>Zobellviridae</taxon>
        <taxon>Citrovirus</taxon>
        <taxon>Citrovirus coptotermitis</taxon>
    </lineage>
</organism>
<name>A0A0R6CHM6_9CAUD</name>
<reference evidence="1 2" key="1">
    <citation type="journal article" date="2015" name="Genome Announc.">
        <title>Complete Genome Sequence of Citrobacter Phage CVT22 Isolated from the Gut of the Formosan Subterranean Termite, Coptotermes formosanus Shiraki.</title>
        <authorList>
            <person name="Tikhe C.V."/>
            <person name="Martin T.M."/>
            <person name="Gissendanner C.R."/>
            <person name="Husseneder C."/>
        </authorList>
    </citation>
    <scope>NUCLEOTIDE SEQUENCE [LARGE SCALE GENOMIC DNA]</scope>
</reference>
<dbReference type="GeneID" id="26040390"/>
<dbReference type="Proteomes" id="UP000202282">
    <property type="component" value="Segment"/>
</dbReference>